<dbReference type="PANTHER" id="PTHR37825:SF1">
    <property type="entry name" value="TRNA(MET) CYTIDINE ACETATE LIGASE"/>
    <property type="match status" value="1"/>
</dbReference>
<comment type="similarity">
    <text evidence="2">Belongs to the TmcAL family.</text>
</comment>
<keyword evidence="2" id="KW-0436">Ligase</keyword>
<comment type="caution">
    <text evidence="2">Lacks conserved residue(s) required for the propagation of feature annotation.</text>
</comment>
<comment type="catalytic activity">
    <reaction evidence="2">
        <text>cytidine(34) in elongator tRNA(Met) + acetate + ATP = N(4)-acetylcytidine(34) in elongator tRNA(Met) + AMP + diphosphate</text>
        <dbReference type="Rhea" id="RHEA:58144"/>
        <dbReference type="Rhea" id="RHEA-COMP:10693"/>
        <dbReference type="Rhea" id="RHEA-COMP:10694"/>
        <dbReference type="ChEBI" id="CHEBI:30089"/>
        <dbReference type="ChEBI" id="CHEBI:30616"/>
        <dbReference type="ChEBI" id="CHEBI:33019"/>
        <dbReference type="ChEBI" id="CHEBI:74900"/>
        <dbReference type="ChEBI" id="CHEBI:82748"/>
        <dbReference type="ChEBI" id="CHEBI:456215"/>
    </reaction>
</comment>
<dbReference type="Pfam" id="PF05636">
    <property type="entry name" value="HIGH_NTase1"/>
    <property type="match status" value="1"/>
</dbReference>
<protein>
    <recommendedName>
        <fullName evidence="2">tRNA(Met) cytidine acetate ligase</fullName>
        <ecNumber evidence="2">6.3.4.-</ecNumber>
    </recommendedName>
</protein>
<sequence length="417" mass="46387">MKAVGLVTEYNPFHNGHLYHLNKAMELTGADISVAVMSGDFVQRGELAVLDKYTRASMALNSGVNLVVELPVNYAVSSAESFAAGALKVLDYIKADSIAFGSESGNIERLSKLAHILCDNEDTLYKEISKYTANGISYAAARQKVVEKLTDKDTAAMLTSSNNILAVEYLKAIIKNNYAIKPYTVQRQGDAYNDTDIRSDYASATALRGNLKADNISKYIPVKAGLILSLNTNYIYPDDITEALFTRLLDILFASSYDKNVFIENVMQYPDVNKEIAGRLYKSAMDMITRTVQQMSESKDNGAFSFGSLCEHIKTKEVPLSRIKRALVRITLGLDKKHMEKYSNAPYIRVLGFDKKGQEYLSYIRKTVEVPLITKTADYKEMLLDDIHAANIYNMIAAGKYGVKELGDYVKNPIRVG</sequence>
<name>A0ABV1BUK1_9FIRM</name>
<evidence type="ECO:0000313" key="4">
    <source>
        <dbReference type="Proteomes" id="UP001442364"/>
    </source>
</evidence>
<comment type="function">
    <text evidence="2">Catalyzes the formation of N(4)-acetylcytidine (ac(4)C) at the wobble position of elongator tRNA(Met), using acetate and ATP as substrates. First activates an acetate ion to form acetyladenylate (Ac-AMP) and then transfers the acetyl group to tRNA to form ac(4)C34.</text>
</comment>
<feature type="binding site" evidence="2">
    <location>
        <position position="162"/>
    </location>
    <ligand>
        <name>ATP</name>
        <dbReference type="ChEBI" id="CHEBI:30616"/>
    </ligand>
</feature>
<dbReference type="HAMAP" id="MF_01539">
    <property type="entry name" value="TmcAL"/>
    <property type="match status" value="1"/>
</dbReference>
<dbReference type="SUPFAM" id="SSF52374">
    <property type="entry name" value="Nucleotidylyl transferase"/>
    <property type="match status" value="1"/>
</dbReference>
<comment type="caution">
    <text evidence="3">The sequence shown here is derived from an EMBL/GenBank/DDBJ whole genome shotgun (WGS) entry which is preliminary data.</text>
</comment>
<dbReference type="EC" id="6.3.4.-" evidence="2"/>
<gene>
    <name evidence="2" type="primary">tmcAL</name>
    <name evidence="3" type="ORF">WMO14_01960</name>
</gene>
<proteinExistence type="inferred from homology"/>
<organism evidence="3 4">
    <name type="scientific">[Lactobacillus] rogosae</name>
    <dbReference type="NCBI Taxonomy" id="706562"/>
    <lineage>
        <taxon>Bacteria</taxon>
        <taxon>Bacillati</taxon>
        <taxon>Bacillota</taxon>
        <taxon>Clostridia</taxon>
        <taxon>Lachnospirales</taxon>
        <taxon>Lachnospiraceae</taxon>
        <taxon>Lachnospira</taxon>
    </lineage>
</organism>
<keyword evidence="1 2" id="KW-0819">tRNA processing</keyword>
<reference evidence="3 4" key="1">
    <citation type="submission" date="2024-03" db="EMBL/GenBank/DDBJ databases">
        <title>Human intestinal bacterial collection.</title>
        <authorList>
            <person name="Pauvert C."/>
            <person name="Hitch T.C.A."/>
            <person name="Clavel T."/>
        </authorList>
    </citation>
    <scope>NUCLEOTIDE SEQUENCE [LARGE SCALE GENOMIC DNA]</scope>
    <source>
        <strain evidence="3 4">CLA-AA-H255</strain>
    </source>
</reference>
<keyword evidence="2" id="KW-0694">RNA-binding</keyword>
<accession>A0ABV1BUK1</accession>
<comment type="subcellular location">
    <subcellularLocation>
        <location evidence="2">Cytoplasm</location>
    </subcellularLocation>
</comment>
<keyword evidence="2" id="KW-0547">Nucleotide-binding</keyword>
<evidence type="ECO:0000256" key="2">
    <source>
        <dbReference type="HAMAP-Rule" id="MF_01539"/>
    </source>
</evidence>
<evidence type="ECO:0000256" key="1">
    <source>
        <dbReference type="ARBA" id="ARBA00022694"/>
    </source>
</evidence>
<dbReference type="PANTHER" id="PTHR37825">
    <property type="entry name" value="TRNA(MET) CYTIDINE ACETATE LIGASE"/>
    <property type="match status" value="1"/>
</dbReference>
<dbReference type="Proteomes" id="UP001442364">
    <property type="component" value="Unassembled WGS sequence"/>
</dbReference>
<feature type="binding site" evidence="2">
    <location>
        <position position="187"/>
    </location>
    <ligand>
        <name>ATP</name>
        <dbReference type="ChEBI" id="CHEBI:30616"/>
    </ligand>
</feature>
<evidence type="ECO:0000313" key="3">
    <source>
        <dbReference type="EMBL" id="MEQ2378653.1"/>
    </source>
</evidence>
<dbReference type="InterPro" id="IPR008513">
    <property type="entry name" value="tRNA(Met)_cyd_acetate_ligase"/>
</dbReference>
<dbReference type="RefSeq" id="WP_349153175.1">
    <property type="nucleotide sequence ID" value="NZ_JBBMER010000001.1"/>
</dbReference>
<feature type="binding site" evidence="2">
    <location>
        <begin position="7"/>
        <end position="20"/>
    </location>
    <ligand>
        <name>ATP</name>
        <dbReference type="ChEBI" id="CHEBI:30616"/>
    </ligand>
</feature>
<keyword evidence="2" id="KW-0067">ATP-binding</keyword>
<keyword evidence="2" id="KW-0820">tRNA-binding</keyword>
<keyword evidence="2" id="KW-0963">Cytoplasm</keyword>
<feature type="binding site" evidence="2">
    <location>
        <position position="101"/>
    </location>
    <ligand>
        <name>ATP</name>
        <dbReference type="ChEBI" id="CHEBI:30616"/>
    </ligand>
</feature>
<dbReference type="NCBIfam" id="NF010191">
    <property type="entry name" value="PRK13670.1"/>
    <property type="match status" value="1"/>
</dbReference>
<dbReference type="EMBL" id="JBBMER010000001">
    <property type="protein sequence ID" value="MEQ2378653.1"/>
    <property type="molecule type" value="Genomic_DNA"/>
</dbReference>
<dbReference type="Gene3D" id="3.40.50.620">
    <property type="entry name" value="HUPs"/>
    <property type="match status" value="1"/>
</dbReference>
<dbReference type="InterPro" id="IPR014729">
    <property type="entry name" value="Rossmann-like_a/b/a_fold"/>
</dbReference>
<keyword evidence="4" id="KW-1185">Reference proteome</keyword>